<comment type="caution">
    <text evidence="2">The sequence shown here is derived from an EMBL/GenBank/DDBJ whole genome shotgun (WGS) entry which is preliminary data.</text>
</comment>
<feature type="compositionally biased region" description="Basic and acidic residues" evidence="1">
    <location>
        <begin position="71"/>
        <end position="81"/>
    </location>
</feature>
<accession>A0A369K259</accession>
<protein>
    <submittedName>
        <fullName evidence="2">Uncharacterized protein</fullName>
    </submittedName>
</protein>
<organism evidence="2 3">
    <name type="scientific">Hypsizygus marmoreus</name>
    <name type="common">White beech mushroom</name>
    <name type="synonym">Agaricus marmoreus</name>
    <dbReference type="NCBI Taxonomy" id="39966"/>
    <lineage>
        <taxon>Eukaryota</taxon>
        <taxon>Fungi</taxon>
        <taxon>Dikarya</taxon>
        <taxon>Basidiomycota</taxon>
        <taxon>Agaricomycotina</taxon>
        <taxon>Agaricomycetes</taxon>
        <taxon>Agaricomycetidae</taxon>
        <taxon>Agaricales</taxon>
        <taxon>Tricholomatineae</taxon>
        <taxon>Lyophyllaceae</taxon>
        <taxon>Hypsizygus</taxon>
    </lineage>
</organism>
<dbReference type="Proteomes" id="UP000076154">
    <property type="component" value="Unassembled WGS sequence"/>
</dbReference>
<feature type="region of interest" description="Disordered" evidence="1">
    <location>
        <begin position="62"/>
        <end position="147"/>
    </location>
</feature>
<feature type="region of interest" description="Disordered" evidence="1">
    <location>
        <begin position="1"/>
        <end position="25"/>
    </location>
</feature>
<evidence type="ECO:0000313" key="3">
    <source>
        <dbReference type="Proteomes" id="UP000076154"/>
    </source>
</evidence>
<sequence length="172" mass="19501">MRSELRGPPASASHAARRPPSPTSHLGMLHVLCKARRLPGRITQLTLFNGLDASRVIRNAAYSKTDNTGEPARDNLTRDTKSVLAPIARRHRSRSPVSSDDEKEQATLRPRTTPTARERHSVYSGSHRYLLPQRAHVERRPPSSTSHLVTTRNHHFLRRFCSLRRLRVLCIP</sequence>
<keyword evidence="3" id="KW-1185">Reference proteome</keyword>
<reference evidence="2" key="1">
    <citation type="submission" date="2018-04" db="EMBL/GenBank/DDBJ databases">
        <title>Whole genome sequencing of Hypsizygus marmoreus.</title>
        <authorList>
            <person name="Choi I.-G."/>
            <person name="Min B."/>
            <person name="Kim J.-G."/>
            <person name="Kim S."/>
            <person name="Oh Y.-L."/>
            <person name="Kong W.-S."/>
            <person name="Park H."/>
            <person name="Jeong J."/>
            <person name="Song E.-S."/>
        </authorList>
    </citation>
    <scope>NUCLEOTIDE SEQUENCE [LARGE SCALE GENOMIC DNA]</scope>
    <source>
        <strain evidence="2">51987-8</strain>
    </source>
</reference>
<dbReference type="AlphaFoldDB" id="A0A369K259"/>
<evidence type="ECO:0000313" key="2">
    <source>
        <dbReference type="EMBL" id="RDB28038.1"/>
    </source>
</evidence>
<name>A0A369K259_HYPMA</name>
<evidence type="ECO:0000256" key="1">
    <source>
        <dbReference type="SAM" id="MobiDB-lite"/>
    </source>
</evidence>
<dbReference type="EMBL" id="LUEZ02000013">
    <property type="protein sequence ID" value="RDB28038.1"/>
    <property type="molecule type" value="Genomic_DNA"/>
</dbReference>
<proteinExistence type="predicted"/>
<dbReference type="InParanoid" id="A0A369K259"/>
<gene>
    <name evidence="2" type="ORF">Hypma_002070</name>
</gene>